<accession>Q1Q4D5</accession>
<dbReference type="Proteomes" id="UP000501926">
    <property type="component" value="Chromosome"/>
</dbReference>
<evidence type="ECO:0000256" key="1">
    <source>
        <dbReference type="SAM" id="Phobius"/>
    </source>
</evidence>
<evidence type="ECO:0000313" key="4">
    <source>
        <dbReference type="Proteomes" id="UP000501926"/>
    </source>
</evidence>
<evidence type="ECO:0000313" key="3">
    <source>
        <dbReference type="EMBL" id="QII12737.1"/>
    </source>
</evidence>
<dbReference type="EMBL" id="CP049055">
    <property type="protein sequence ID" value="QII12737.1"/>
    <property type="molecule type" value="Genomic_DNA"/>
</dbReference>
<proteinExistence type="predicted"/>
<feature type="transmembrane region" description="Helical" evidence="1">
    <location>
        <begin position="6"/>
        <end position="25"/>
    </location>
</feature>
<reference evidence="2" key="2">
    <citation type="submission" date="2006-01" db="EMBL/GenBank/DDBJ databases">
        <authorList>
            <person name="Genoscope"/>
        </authorList>
    </citation>
    <scope>NUCLEOTIDE SEQUENCE</scope>
</reference>
<gene>
    <name evidence="3" type="ORF">KsCSTR_33580</name>
    <name evidence="2" type="ORF">kuste4116</name>
</gene>
<dbReference type="EMBL" id="CT573071">
    <property type="protein sequence ID" value="CAJ74878.1"/>
    <property type="molecule type" value="Genomic_DNA"/>
</dbReference>
<dbReference type="AlphaFoldDB" id="Q1Q4D5"/>
<reference evidence="3 4" key="3">
    <citation type="submission" date="2020-02" db="EMBL/GenBank/DDBJ databases">
        <title>Newly sequenced genome of strain CSTR1 showed variability in Candidatus Kuenenia stuttgartiensis genomes.</title>
        <authorList>
            <person name="Ding C."/>
            <person name="Adrian L."/>
        </authorList>
    </citation>
    <scope>NUCLEOTIDE SEQUENCE [LARGE SCALE GENOMIC DNA]</scope>
    <source>
        <strain evidence="3 4">CSTR1</strain>
    </source>
</reference>
<keyword evidence="1" id="KW-0812">Transmembrane</keyword>
<feature type="transmembrane region" description="Helical" evidence="1">
    <location>
        <begin position="32"/>
        <end position="52"/>
    </location>
</feature>
<evidence type="ECO:0000313" key="2">
    <source>
        <dbReference type="EMBL" id="CAJ74878.1"/>
    </source>
</evidence>
<protein>
    <submittedName>
        <fullName evidence="2">Uncharacterized protein</fullName>
    </submittedName>
</protein>
<keyword evidence="1" id="KW-0472">Membrane</keyword>
<reference evidence="2" key="1">
    <citation type="journal article" date="2006" name="Nature">
        <title>Deciphering the evolution and metabolism of an anammox bacterium from a community genome.</title>
        <authorList>
            <person name="Strous M."/>
            <person name="Pelletier E."/>
            <person name="Mangenot S."/>
            <person name="Rattei T."/>
            <person name="Lehner A."/>
            <person name="Taylor M.W."/>
            <person name="Horn M."/>
            <person name="Daims H."/>
            <person name="Bartol-Mavel D."/>
            <person name="Wincker P."/>
            <person name="Barbe V."/>
            <person name="Fonknechten N."/>
            <person name="Vallenet D."/>
            <person name="Segurens B."/>
            <person name="Schenowitz-Truong C."/>
            <person name="Medigue C."/>
            <person name="Collingro A."/>
            <person name="Snel B."/>
            <person name="Dutilh B.E."/>
            <person name="OpDenCamp H.J.M."/>
            <person name="vanDerDrift C."/>
            <person name="Cirpus I."/>
            <person name="vanDePas-Schoonen K.T."/>
            <person name="Harhangi H.R."/>
            <person name="vanNiftrik L."/>
            <person name="Schmid M."/>
            <person name="Keltjens J."/>
            <person name="vanDeVossenberg J."/>
            <person name="Kartal B."/>
            <person name="Meier H."/>
            <person name="Frishman D."/>
            <person name="Huynen M.A."/>
            <person name="Mewes H."/>
            <person name="Weissenbach J."/>
            <person name="Jetten M.S.M."/>
            <person name="Wagner M."/>
            <person name="LePaslier D."/>
        </authorList>
    </citation>
    <scope>NUCLEOTIDE SEQUENCE</scope>
</reference>
<sequence>MHLSYLAFHVSYFIFHVSYCCLPVRDRTQRDVLDLFWILCFVIRICFVFRIFYFLLVWFRLCQLMLNLLASFAAMPLSGKHRSSPL</sequence>
<keyword evidence="1" id="KW-1133">Transmembrane helix</keyword>
<organism evidence="2">
    <name type="scientific">Kuenenia stuttgartiensis</name>
    <dbReference type="NCBI Taxonomy" id="174633"/>
    <lineage>
        <taxon>Bacteria</taxon>
        <taxon>Pseudomonadati</taxon>
        <taxon>Planctomycetota</taxon>
        <taxon>Candidatus Brocadiia</taxon>
        <taxon>Candidatus Brocadiales</taxon>
        <taxon>Candidatus Brocadiaceae</taxon>
        <taxon>Candidatus Kuenenia</taxon>
    </lineage>
</organism>
<name>Q1Q4D5_KUEST</name>